<accession>A0A426VBK7</accession>
<dbReference type="OrthoDB" id="9815356at2"/>
<feature type="transmembrane region" description="Helical" evidence="4">
    <location>
        <begin position="286"/>
        <end position="303"/>
    </location>
</feature>
<feature type="transmembrane region" description="Helical" evidence="4">
    <location>
        <begin position="43"/>
        <end position="66"/>
    </location>
</feature>
<dbReference type="InterPro" id="IPR011701">
    <property type="entry name" value="MFS"/>
</dbReference>
<evidence type="ECO:0000256" key="1">
    <source>
        <dbReference type="ARBA" id="ARBA00022692"/>
    </source>
</evidence>
<feature type="transmembrane region" description="Helical" evidence="4">
    <location>
        <begin position="345"/>
        <end position="366"/>
    </location>
</feature>
<keyword evidence="1 4" id="KW-0812">Transmembrane</keyword>
<evidence type="ECO:0000313" key="6">
    <source>
        <dbReference type="EMBL" id="RRS04329.1"/>
    </source>
</evidence>
<dbReference type="InterPro" id="IPR036259">
    <property type="entry name" value="MFS_trans_sf"/>
</dbReference>
<comment type="caution">
    <text evidence="6">The sequence shown here is derived from an EMBL/GenBank/DDBJ whole genome shotgun (WGS) entry which is preliminary data.</text>
</comment>
<feature type="transmembrane region" description="Helical" evidence="4">
    <location>
        <begin position="12"/>
        <end position="31"/>
    </location>
</feature>
<gene>
    <name evidence="6" type="ORF">EIP75_10570</name>
</gene>
<dbReference type="Proteomes" id="UP000269265">
    <property type="component" value="Unassembled WGS sequence"/>
</dbReference>
<dbReference type="RefSeq" id="WP_125243237.1">
    <property type="nucleotide sequence ID" value="NZ_RSED01000007.1"/>
</dbReference>
<feature type="transmembrane region" description="Helical" evidence="4">
    <location>
        <begin position="225"/>
        <end position="245"/>
    </location>
</feature>
<dbReference type="SUPFAM" id="SSF103473">
    <property type="entry name" value="MFS general substrate transporter"/>
    <property type="match status" value="1"/>
</dbReference>
<dbReference type="PROSITE" id="PS50850">
    <property type="entry name" value="MFS"/>
    <property type="match status" value="1"/>
</dbReference>
<dbReference type="InterPro" id="IPR020846">
    <property type="entry name" value="MFS_dom"/>
</dbReference>
<evidence type="ECO:0000256" key="3">
    <source>
        <dbReference type="ARBA" id="ARBA00023136"/>
    </source>
</evidence>
<feature type="transmembrane region" description="Helical" evidence="4">
    <location>
        <begin position="166"/>
        <end position="184"/>
    </location>
</feature>
<evidence type="ECO:0000313" key="7">
    <source>
        <dbReference type="Proteomes" id="UP000269265"/>
    </source>
</evidence>
<dbReference type="CDD" id="cd17324">
    <property type="entry name" value="MFS_NepI_like"/>
    <property type="match status" value="1"/>
</dbReference>
<sequence length="417" mass="43634">MKNIHQALSISTARLIALCCAISVANVYYAQPLLDAMAADSGLSRAAAGGLITTAQLGSVIALLVLVPLGDLLNRRRLLLAQSMLLIAALVGVTMAHSPSALLIALTCTGLLGTAMTQGLIAHAATLAHATQRGRMVGTAQAGVVIGLLMARALAGALSDIAGWRAVYAASALVCGLMGLWLWWRLPETDAARPAPEQPRWTYPELLRSMACLLMHDRTLQVRGTIGLLMFFTFAAFWSAIALPLGQPPHAWSHTAIGALGLVGVAGALAAGRAGAWTDRQHGQRVTGAALLCLMLSWGPLVMMEHSLAALLIGVLLLDLGVQALHVVNQSLILQGDPQAQGRLIACYMLFYAAGSGLGAITATWLYDLHGWAGVCALGLGGNAVASVFWWFTRPSIAVHNGQPSGNPDTPSHRIAP</sequence>
<keyword evidence="3 4" id="KW-0472">Membrane</keyword>
<feature type="domain" description="Major facilitator superfamily (MFS) profile" evidence="5">
    <location>
        <begin position="9"/>
        <end position="398"/>
    </location>
</feature>
<feature type="transmembrane region" description="Helical" evidence="4">
    <location>
        <begin position="136"/>
        <end position="154"/>
    </location>
</feature>
<dbReference type="PANTHER" id="PTHR42910:SF1">
    <property type="entry name" value="MAJOR FACILITATOR SUPERFAMILY (MFS) PROFILE DOMAIN-CONTAINING PROTEIN"/>
    <property type="match status" value="1"/>
</dbReference>
<dbReference type="Gene3D" id="1.20.1250.20">
    <property type="entry name" value="MFS general substrate transporter like domains"/>
    <property type="match status" value="1"/>
</dbReference>
<dbReference type="Pfam" id="PF07690">
    <property type="entry name" value="MFS_1"/>
    <property type="match status" value="1"/>
</dbReference>
<feature type="transmembrane region" description="Helical" evidence="4">
    <location>
        <begin position="372"/>
        <end position="392"/>
    </location>
</feature>
<proteinExistence type="predicted"/>
<dbReference type="GO" id="GO:0022857">
    <property type="term" value="F:transmembrane transporter activity"/>
    <property type="evidence" value="ECO:0007669"/>
    <property type="project" value="InterPro"/>
</dbReference>
<dbReference type="PANTHER" id="PTHR42910">
    <property type="entry name" value="TRANSPORTER SCO4007-RELATED"/>
    <property type="match status" value="1"/>
</dbReference>
<organism evidence="6 7">
    <name type="scientific">Aquabacterium soli</name>
    <dbReference type="NCBI Taxonomy" id="2493092"/>
    <lineage>
        <taxon>Bacteria</taxon>
        <taxon>Pseudomonadati</taxon>
        <taxon>Pseudomonadota</taxon>
        <taxon>Betaproteobacteria</taxon>
        <taxon>Burkholderiales</taxon>
        <taxon>Aquabacterium</taxon>
    </lineage>
</organism>
<feature type="transmembrane region" description="Helical" evidence="4">
    <location>
        <begin position="102"/>
        <end position="124"/>
    </location>
</feature>
<feature type="transmembrane region" description="Helical" evidence="4">
    <location>
        <begin position="251"/>
        <end position="274"/>
    </location>
</feature>
<feature type="transmembrane region" description="Helical" evidence="4">
    <location>
        <begin position="309"/>
        <end position="333"/>
    </location>
</feature>
<dbReference type="EMBL" id="RSED01000007">
    <property type="protein sequence ID" value="RRS04329.1"/>
    <property type="molecule type" value="Genomic_DNA"/>
</dbReference>
<reference evidence="6 7" key="1">
    <citation type="submission" date="2018-12" db="EMBL/GenBank/DDBJ databases">
        <title>The whole draft genome of Aquabacterium sp. SJQ9.</title>
        <authorList>
            <person name="Sun L."/>
            <person name="Gao X."/>
            <person name="Chen W."/>
            <person name="Huang K."/>
        </authorList>
    </citation>
    <scope>NUCLEOTIDE SEQUENCE [LARGE SCALE GENOMIC DNA]</scope>
    <source>
        <strain evidence="6 7">SJQ9</strain>
    </source>
</reference>
<keyword evidence="2 4" id="KW-1133">Transmembrane helix</keyword>
<keyword evidence="7" id="KW-1185">Reference proteome</keyword>
<evidence type="ECO:0000259" key="5">
    <source>
        <dbReference type="PROSITE" id="PS50850"/>
    </source>
</evidence>
<dbReference type="AlphaFoldDB" id="A0A426VBK7"/>
<evidence type="ECO:0000256" key="2">
    <source>
        <dbReference type="ARBA" id="ARBA00022989"/>
    </source>
</evidence>
<protein>
    <submittedName>
        <fullName evidence="6">MFS transporter</fullName>
    </submittedName>
</protein>
<evidence type="ECO:0000256" key="4">
    <source>
        <dbReference type="SAM" id="Phobius"/>
    </source>
</evidence>
<feature type="transmembrane region" description="Helical" evidence="4">
    <location>
        <begin position="78"/>
        <end position="96"/>
    </location>
</feature>
<name>A0A426VBK7_9BURK</name>